<keyword evidence="1" id="KW-0812">Transmembrane</keyword>
<name>A0ABQ3W0E0_9LACO</name>
<keyword evidence="1" id="KW-1133">Transmembrane helix</keyword>
<evidence type="ECO:0000313" key="4">
    <source>
        <dbReference type="Proteomes" id="UP000604765"/>
    </source>
</evidence>
<feature type="domain" description="DUF4097" evidence="2">
    <location>
        <begin position="59"/>
        <end position="306"/>
    </location>
</feature>
<evidence type="ECO:0000313" key="3">
    <source>
        <dbReference type="EMBL" id="GHP14635.1"/>
    </source>
</evidence>
<comment type="caution">
    <text evidence="3">The sequence shown here is derived from an EMBL/GenBank/DDBJ whole genome shotgun (WGS) entry which is preliminary data.</text>
</comment>
<proteinExistence type="predicted"/>
<dbReference type="Pfam" id="PF13349">
    <property type="entry name" value="DUF4097"/>
    <property type="match status" value="1"/>
</dbReference>
<protein>
    <submittedName>
        <fullName evidence="3">Membrane protein</fullName>
    </submittedName>
</protein>
<evidence type="ECO:0000256" key="1">
    <source>
        <dbReference type="SAM" id="Phobius"/>
    </source>
</evidence>
<keyword evidence="1" id="KW-0472">Membrane</keyword>
<sequence>MKRTVIIGVSTMIIGLICFALGLGNGGNRPVYWDHGLSVESSSRSVDKTPHSQQFNKVKRIKLTAAHAVKIQRGDVSSVHVDYHGKTKVTQTGSQLVVAGPQVHTRWRIAIFGGSGGFEAVAPKTAGTVITIPKSTKLDAIDAHSDEDGHNDNDDYFNLTGLTVGKVSYSGDGDLSIQRVHVTDTLTTSGIGDVNLSKSQFDKANLSSDVGDVDLKSNTFNKLDIKSDTGDISFNPQVIKQSFRAYSDVGDIDGRIYVDKRTHVTLNTDVGDKSLFGHSNSEYGLENGSHPVNYRFSTDVGDITINKAS</sequence>
<evidence type="ECO:0000259" key="2">
    <source>
        <dbReference type="Pfam" id="PF13349"/>
    </source>
</evidence>
<dbReference type="RefSeq" id="WP_203630614.1">
    <property type="nucleotide sequence ID" value="NZ_BNJR01000016.1"/>
</dbReference>
<dbReference type="InterPro" id="IPR025164">
    <property type="entry name" value="Toastrack_DUF4097"/>
</dbReference>
<organism evidence="3 4">
    <name type="scientific">Lentilactobacillus fungorum</name>
    <dbReference type="NCBI Taxonomy" id="2201250"/>
    <lineage>
        <taxon>Bacteria</taxon>
        <taxon>Bacillati</taxon>
        <taxon>Bacillota</taxon>
        <taxon>Bacilli</taxon>
        <taxon>Lactobacillales</taxon>
        <taxon>Lactobacillaceae</taxon>
        <taxon>Lentilactobacillus</taxon>
    </lineage>
</organism>
<accession>A0ABQ3W0E0</accession>
<reference evidence="3 4" key="1">
    <citation type="journal article" date="2021" name="Int. J. Syst. Evol. Microbiol.">
        <title>Lentilactobacillus fungorum sp. nov., isolated from spent mushroom substrates.</title>
        <authorList>
            <person name="Tohno M."/>
            <person name="Tanizawa Y."/>
            <person name="Kojima Y."/>
            <person name="Sakamoto M."/>
            <person name="Ohkuma M."/>
            <person name="Kobayashi H."/>
        </authorList>
    </citation>
    <scope>NUCLEOTIDE SEQUENCE [LARGE SCALE GENOMIC DNA]</scope>
    <source>
        <strain evidence="3 4">YK48G</strain>
    </source>
</reference>
<gene>
    <name evidence="3" type="ORF">YK48G_20600</name>
</gene>
<dbReference type="EMBL" id="BNJR01000016">
    <property type="protein sequence ID" value="GHP14635.1"/>
    <property type="molecule type" value="Genomic_DNA"/>
</dbReference>
<feature type="transmembrane region" description="Helical" evidence="1">
    <location>
        <begin position="6"/>
        <end position="24"/>
    </location>
</feature>
<keyword evidence="4" id="KW-1185">Reference proteome</keyword>
<dbReference type="Proteomes" id="UP000604765">
    <property type="component" value="Unassembled WGS sequence"/>
</dbReference>